<sequence length="166" mass="18991">RHICLNRCTEISKNAFENNNHMQIVVCPNVRTIGRCAFRYSRRLLKLYSYELTKIECAAFCACNSLVHVSTQHVLVIESSAFQNCYALKMLDIGKVQKIEPICFVKCHSLQHLKVDENATITPSAFGGCVFNFKLTQEDIPKATSRRCCWKKIAKMRNLCLQVKIS</sequence>
<dbReference type="AlphaFoldDB" id="A0A146KED3"/>
<feature type="non-terminal residue" evidence="1">
    <location>
        <position position="1"/>
    </location>
</feature>
<dbReference type="PANTHER" id="PTHR45661:SF3">
    <property type="entry name" value="IG-LIKE DOMAIN-CONTAINING PROTEIN"/>
    <property type="match status" value="1"/>
</dbReference>
<accession>A0A146KED3</accession>
<name>A0A146KED3_9EUKA</name>
<dbReference type="SUPFAM" id="SSF52058">
    <property type="entry name" value="L domain-like"/>
    <property type="match status" value="1"/>
</dbReference>
<organism evidence="1">
    <name type="scientific">Trepomonas sp. PC1</name>
    <dbReference type="NCBI Taxonomy" id="1076344"/>
    <lineage>
        <taxon>Eukaryota</taxon>
        <taxon>Metamonada</taxon>
        <taxon>Diplomonadida</taxon>
        <taxon>Hexamitidae</taxon>
        <taxon>Hexamitinae</taxon>
        <taxon>Trepomonas</taxon>
    </lineage>
</organism>
<proteinExistence type="predicted"/>
<dbReference type="Pfam" id="PF13306">
    <property type="entry name" value="LRR_5"/>
    <property type="match status" value="1"/>
</dbReference>
<evidence type="ECO:0000313" key="1">
    <source>
        <dbReference type="EMBL" id="JAP95102.1"/>
    </source>
</evidence>
<dbReference type="InterPro" id="IPR026906">
    <property type="entry name" value="LRR_5"/>
</dbReference>
<gene>
    <name evidence="1" type="ORF">TPC1_12013</name>
</gene>
<dbReference type="Gene3D" id="3.80.10.10">
    <property type="entry name" value="Ribonuclease Inhibitor"/>
    <property type="match status" value="1"/>
</dbReference>
<dbReference type="InterPro" id="IPR032675">
    <property type="entry name" value="LRR_dom_sf"/>
</dbReference>
<dbReference type="EMBL" id="GDID01001504">
    <property type="protein sequence ID" value="JAP95102.1"/>
    <property type="molecule type" value="Transcribed_RNA"/>
</dbReference>
<dbReference type="PANTHER" id="PTHR45661">
    <property type="entry name" value="SURFACE ANTIGEN"/>
    <property type="match status" value="1"/>
</dbReference>
<reference evidence="1" key="1">
    <citation type="submission" date="2015-07" db="EMBL/GenBank/DDBJ databases">
        <title>Adaptation to a free-living lifestyle via gene acquisitions in the diplomonad Trepomonas sp. PC1.</title>
        <authorList>
            <person name="Xu F."/>
            <person name="Jerlstrom-Hultqvist J."/>
            <person name="Kolisko M."/>
            <person name="Simpson A.G.B."/>
            <person name="Roger A.J."/>
            <person name="Svard S.G."/>
            <person name="Andersson J.O."/>
        </authorList>
    </citation>
    <scope>NUCLEOTIDE SEQUENCE</scope>
    <source>
        <strain evidence="1">PC1</strain>
    </source>
</reference>
<dbReference type="InterPro" id="IPR053139">
    <property type="entry name" value="Surface_bspA-like"/>
</dbReference>
<feature type="non-terminal residue" evidence="1">
    <location>
        <position position="166"/>
    </location>
</feature>
<protein>
    <submittedName>
        <fullName evidence="1">Leucine rich repeats-containing protein</fullName>
    </submittedName>
</protein>